<dbReference type="EMBL" id="JNBR01001496">
    <property type="protein sequence ID" value="OQR86587.1"/>
    <property type="molecule type" value="Genomic_DNA"/>
</dbReference>
<dbReference type="SUPFAM" id="SSF52058">
    <property type="entry name" value="L domain-like"/>
    <property type="match status" value="1"/>
</dbReference>
<dbReference type="InterPro" id="IPR032675">
    <property type="entry name" value="LRR_dom_sf"/>
</dbReference>
<dbReference type="SUPFAM" id="SSF56112">
    <property type="entry name" value="Protein kinase-like (PK-like)"/>
    <property type="match status" value="1"/>
</dbReference>
<dbReference type="AlphaFoldDB" id="A0A1V9YLK8"/>
<dbReference type="STRING" id="1202772.A0A1V9YLK8"/>
<dbReference type="GO" id="GO:0004674">
    <property type="term" value="F:protein serine/threonine kinase activity"/>
    <property type="evidence" value="ECO:0007669"/>
    <property type="project" value="TreeGrafter"/>
</dbReference>
<proteinExistence type="predicted"/>
<sequence>MASSAILRLSADTWVMSLPAATCHYNQSVLTTEHCAAGLTACVVDHSCRATISFNSSALADGSLNDVPIARVEHLPNILVLRGNGITSLGDLSADADGQPLQLQELTLVNQRLRGLGQSTTLPQKLRHLYAGPLKPHLIVHRSNLSGSPIESIHNLSFPTSLQSLDLSHARILDFTVSEASYLVLRRLPDFGANCTVRQPPACNGTLHAVLNYTLCVLPSTTTSMPPTPTILIPTTTLAPPSTSPTVKVSNASGSLASSTVTTIALTAAVVVVVLLLFIFLRRYKRDRWSYLDTVYKRQTTRLSVVSQHDVRFDPAIATLRLPRSDVHLLRRVGGDSGSVCYDGLWAPTATPVTVRQLRDGAAKATMDRFMTEIRLCTALHHTNIVACLGVFWSTSYDIAVVEEAMALGTLGGYMAVRAGDPSFAWTSVGGLATRLSIALDIAQALFYLHDDVGRLYEHLHTESVLVAATGTAKLVGFRPLATLHLAPIAPEVCSGGPARQASDVYALGVVLCEMDHGRRLEVEGEIGDDTMRDGLQDIATGFFKPAPTAKCPPEIADLIARCVAFDPTKRPDAVDVVAALIAFHEHCQRNTATLLLSTR</sequence>
<feature type="transmembrane region" description="Helical" evidence="1">
    <location>
        <begin position="261"/>
        <end position="281"/>
    </location>
</feature>
<dbReference type="Gene3D" id="3.80.10.10">
    <property type="entry name" value="Ribonuclease Inhibitor"/>
    <property type="match status" value="1"/>
</dbReference>
<keyword evidence="3" id="KW-0418">Kinase</keyword>
<protein>
    <submittedName>
        <fullName evidence="3">Protein kinase</fullName>
    </submittedName>
</protein>
<dbReference type="Proteomes" id="UP000243579">
    <property type="component" value="Unassembled WGS sequence"/>
</dbReference>
<evidence type="ECO:0000313" key="3">
    <source>
        <dbReference type="EMBL" id="OQR86587.1"/>
    </source>
</evidence>
<dbReference type="PROSITE" id="PS50011">
    <property type="entry name" value="PROTEIN_KINASE_DOM"/>
    <property type="match status" value="1"/>
</dbReference>
<dbReference type="InterPro" id="IPR051681">
    <property type="entry name" value="Ser/Thr_Kinases-Pseudokinases"/>
</dbReference>
<keyword evidence="1" id="KW-1133">Transmembrane helix</keyword>
<name>A0A1V9YLK8_ACHHY</name>
<dbReference type="InterPro" id="IPR011009">
    <property type="entry name" value="Kinase-like_dom_sf"/>
</dbReference>
<feature type="domain" description="Protein kinase" evidence="2">
    <location>
        <begin position="327"/>
        <end position="588"/>
    </location>
</feature>
<accession>A0A1V9YLK8</accession>
<reference evidence="3 4" key="1">
    <citation type="journal article" date="2014" name="Genome Biol. Evol.">
        <title>The secreted proteins of Achlya hypogyna and Thraustotheca clavata identify the ancestral oomycete secretome and reveal gene acquisitions by horizontal gene transfer.</title>
        <authorList>
            <person name="Misner I."/>
            <person name="Blouin N."/>
            <person name="Leonard G."/>
            <person name="Richards T.A."/>
            <person name="Lane C.E."/>
        </authorList>
    </citation>
    <scope>NUCLEOTIDE SEQUENCE [LARGE SCALE GENOMIC DNA]</scope>
    <source>
        <strain evidence="3 4">ATCC 48635</strain>
    </source>
</reference>
<dbReference type="Gene3D" id="1.10.510.10">
    <property type="entry name" value="Transferase(Phosphotransferase) domain 1"/>
    <property type="match status" value="1"/>
</dbReference>
<dbReference type="OrthoDB" id="1668230at2759"/>
<dbReference type="Gene3D" id="3.30.200.20">
    <property type="entry name" value="Phosphorylase Kinase, domain 1"/>
    <property type="match status" value="1"/>
</dbReference>
<organism evidence="3 4">
    <name type="scientific">Achlya hypogyna</name>
    <name type="common">Oomycete</name>
    <name type="synonym">Protoachlya hypogyna</name>
    <dbReference type="NCBI Taxonomy" id="1202772"/>
    <lineage>
        <taxon>Eukaryota</taxon>
        <taxon>Sar</taxon>
        <taxon>Stramenopiles</taxon>
        <taxon>Oomycota</taxon>
        <taxon>Saprolegniomycetes</taxon>
        <taxon>Saprolegniales</taxon>
        <taxon>Achlyaceae</taxon>
        <taxon>Achlya</taxon>
    </lineage>
</organism>
<evidence type="ECO:0000313" key="4">
    <source>
        <dbReference type="Proteomes" id="UP000243579"/>
    </source>
</evidence>
<dbReference type="PANTHER" id="PTHR44329">
    <property type="entry name" value="SERINE/THREONINE-PROTEIN KINASE TNNI3K-RELATED"/>
    <property type="match status" value="1"/>
</dbReference>
<dbReference type="GO" id="GO:0005524">
    <property type="term" value="F:ATP binding"/>
    <property type="evidence" value="ECO:0007669"/>
    <property type="project" value="InterPro"/>
</dbReference>
<dbReference type="Pfam" id="PF07714">
    <property type="entry name" value="PK_Tyr_Ser-Thr"/>
    <property type="match status" value="1"/>
</dbReference>
<dbReference type="InterPro" id="IPR000719">
    <property type="entry name" value="Prot_kinase_dom"/>
</dbReference>
<keyword evidence="1" id="KW-0812">Transmembrane</keyword>
<dbReference type="PANTHER" id="PTHR44329:SF214">
    <property type="entry name" value="PROTEIN KINASE DOMAIN-CONTAINING PROTEIN"/>
    <property type="match status" value="1"/>
</dbReference>
<keyword evidence="1" id="KW-0472">Membrane</keyword>
<evidence type="ECO:0000256" key="1">
    <source>
        <dbReference type="SAM" id="Phobius"/>
    </source>
</evidence>
<keyword evidence="4" id="KW-1185">Reference proteome</keyword>
<comment type="caution">
    <text evidence="3">The sequence shown here is derived from an EMBL/GenBank/DDBJ whole genome shotgun (WGS) entry which is preliminary data.</text>
</comment>
<gene>
    <name evidence="3" type="ORF">ACHHYP_10399</name>
</gene>
<evidence type="ECO:0000259" key="2">
    <source>
        <dbReference type="PROSITE" id="PS50011"/>
    </source>
</evidence>
<keyword evidence="3" id="KW-0808">Transferase</keyword>
<dbReference type="InterPro" id="IPR001245">
    <property type="entry name" value="Ser-Thr/Tyr_kinase_cat_dom"/>
</dbReference>